<gene>
    <name evidence="1" type="ORF">F0361_11210</name>
</gene>
<sequence>MVNRRIILSVLFMIALGLFLSCNSTKLINESIGDNKITVETTQCGSYEVKSNQTTIGYVVKPFVIEVDKVSEIKEFERKLILKYKNKFNRDYRSYVFTTDIAGDTILISKFLPPRQIENNLSWKCQLQEVGTYPKRSQNVFYNCSKNRFKVPGDPD</sequence>
<dbReference type="PROSITE" id="PS51257">
    <property type="entry name" value="PROKAR_LIPOPROTEIN"/>
    <property type="match status" value="1"/>
</dbReference>
<evidence type="ECO:0000313" key="2">
    <source>
        <dbReference type="Proteomes" id="UP000323188"/>
    </source>
</evidence>
<dbReference type="EMBL" id="VUOE01000002">
    <property type="protein sequence ID" value="KAA2216565.1"/>
    <property type="molecule type" value="Genomic_DNA"/>
</dbReference>
<proteinExistence type="predicted"/>
<reference evidence="1 2" key="1">
    <citation type="submission" date="2019-09" db="EMBL/GenBank/DDBJ databases">
        <authorList>
            <person name="Khan S.A."/>
            <person name="Jeon C.O."/>
            <person name="Chun B.H."/>
            <person name="Jeong S.E."/>
        </authorList>
    </citation>
    <scope>NUCLEOTIDE SEQUENCE [LARGE SCALE GENOMIC DNA]</scope>
    <source>
        <strain evidence="1 2">KCTC 42508</strain>
    </source>
</reference>
<dbReference type="AlphaFoldDB" id="A0A5B2TSF4"/>
<accession>A0A5B2TSF4</accession>
<protein>
    <recommendedName>
        <fullName evidence="3">Lipoprotein</fullName>
    </recommendedName>
</protein>
<dbReference type="Proteomes" id="UP000323188">
    <property type="component" value="Unassembled WGS sequence"/>
</dbReference>
<evidence type="ECO:0008006" key="3">
    <source>
        <dbReference type="Google" id="ProtNLM"/>
    </source>
</evidence>
<evidence type="ECO:0000313" key="1">
    <source>
        <dbReference type="EMBL" id="KAA2216565.1"/>
    </source>
</evidence>
<comment type="caution">
    <text evidence="1">The sequence shown here is derived from an EMBL/GenBank/DDBJ whole genome shotgun (WGS) entry which is preliminary data.</text>
</comment>
<organism evidence="1 2">
    <name type="scientific">Maribacter flavus</name>
    <dbReference type="NCBI Taxonomy" id="1658664"/>
    <lineage>
        <taxon>Bacteria</taxon>
        <taxon>Pseudomonadati</taxon>
        <taxon>Bacteroidota</taxon>
        <taxon>Flavobacteriia</taxon>
        <taxon>Flavobacteriales</taxon>
        <taxon>Flavobacteriaceae</taxon>
        <taxon>Maribacter</taxon>
    </lineage>
</organism>
<name>A0A5B2TSF4_9FLAO</name>
<dbReference type="RefSeq" id="WP_154918705.1">
    <property type="nucleotide sequence ID" value="NZ_VUOE01000002.1"/>
</dbReference>